<dbReference type="FunFam" id="1.20.120.1760:FF:000020">
    <property type="entry name" value="cardiolipin synthase (CMP-forming), mitochondrial"/>
    <property type="match status" value="1"/>
</dbReference>
<evidence type="ECO:0000256" key="2">
    <source>
        <dbReference type="ARBA" id="ARBA00004141"/>
    </source>
</evidence>
<keyword evidence="13" id="KW-0594">Phospholipid biosynthesis</keyword>
<organism evidence="17 18">
    <name type="scientific">Malus domestica</name>
    <name type="common">Apple</name>
    <name type="synonym">Pyrus malus</name>
    <dbReference type="NCBI Taxonomy" id="3750"/>
    <lineage>
        <taxon>Eukaryota</taxon>
        <taxon>Viridiplantae</taxon>
        <taxon>Streptophyta</taxon>
        <taxon>Embryophyta</taxon>
        <taxon>Tracheophyta</taxon>
        <taxon>Spermatophyta</taxon>
        <taxon>Magnoliopsida</taxon>
        <taxon>eudicotyledons</taxon>
        <taxon>Gunneridae</taxon>
        <taxon>Pentapetalae</taxon>
        <taxon>rosids</taxon>
        <taxon>fabids</taxon>
        <taxon>Rosales</taxon>
        <taxon>Rosaceae</taxon>
        <taxon>Amygdaloideae</taxon>
        <taxon>Maleae</taxon>
        <taxon>Malus</taxon>
    </lineage>
</organism>
<accession>A0A498IWW9</accession>
<evidence type="ECO:0000256" key="6">
    <source>
        <dbReference type="ARBA" id="ARBA00022692"/>
    </source>
</evidence>
<keyword evidence="11" id="KW-0443">Lipid metabolism</keyword>
<evidence type="ECO:0000256" key="13">
    <source>
        <dbReference type="ARBA" id="ARBA00023209"/>
    </source>
</evidence>
<evidence type="ECO:0000256" key="1">
    <source>
        <dbReference type="ARBA" id="ARBA00001936"/>
    </source>
</evidence>
<evidence type="ECO:0000256" key="11">
    <source>
        <dbReference type="ARBA" id="ARBA00023098"/>
    </source>
</evidence>
<evidence type="ECO:0000256" key="10">
    <source>
        <dbReference type="ARBA" id="ARBA00022989"/>
    </source>
</evidence>
<comment type="subcellular location">
    <subcellularLocation>
        <location evidence="2">Membrane</location>
        <topology evidence="2">Multi-pass membrane protein</topology>
    </subcellularLocation>
</comment>
<evidence type="ECO:0000256" key="4">
    <source>
        <dbReference type="ARBA" id="ARBA00022516"/>
    </source>
</evidence>
<dbReference type="STRING" id="3750.A0A498IWW9"/>
<dbReference type="Gene3D" id="1.20.120.1760">
    <property type="match status" value="1"/>
</dbReference>
<dbReference type="InterPro" id="IPR000462">
    <property type="entry name" value="CDP-OH_P_trans"/>
</dbReference>
<dbReference type="PROSITE" id="PS00379">
    <property type="entry name" value="CDP_ALCOHOL_P_TRANSF"/>
    <property type="match status" value="1"/>
</dbReference>
<dbReference type="Gene3D" id="3.40.50.300">
    <property type="entry name" value="P-loop containing nucleotide triphosphate hydrolases"/>
    <property type="match status" value="1"/>
</dbReference>
<evidence type="ECO:0000256" key="15">
    <source>
        <dbReference type="RuleBase" id="RU003750"/>
    </source>
</evidence>
<evidence type="ECO:0000313" key="17">
    <source>
        <dbReference type="EMBL" id="RXH85953.1"/>
    </source>
</evidence>
<dbReference type="GO" id="GO:0016780">
    <property type="term" value="F:phosphotransferase activity, for other substituted phosphate groups"/>
    <property type="evidence" value="ECO:0007669"/>
    <property type="project" value="InterPro"/>
</dbReference>
<dbReference type="GO" id="GO:0005524">
    <property type="term" value="F:ATP binding"/>
    <property type="evidence" value="ECO:0007669"/>
    <property type="project" value="UniProtKB-KW"/>
</dbReference>
<evidence type="ECO:0000256" key="9">
    <source>
        <dbReference type="ARBA" id="ARBA00022946"/>
    </source>
</evidence>
<dbReference type="GO" id="GO:0016020">
    <property type="term" value="C:membrane"/>
    <property type="evidence" value="ECO:0007669"/>
    <property type="project" value="UniProtKB-SubCell"/>
</dbReference>
<dbReference type="PANTHER" id="PTHR11638">
    <property type="entry name" value="ATP-DEPENDENT CLP PROTEASE"/>
    <property type="match status" value="1"/>
</dbReference>
<comment type="caution">
    <text evidence="17">The sequence shown here is derived from an EMBL/GenBank/DDBJ whole genome shotgun (WGS) entry which is preliminary data.</text>
</comment>
<proteinExistence type="inferred from homology"/>
<keyword evidence="18" id="KW-1185">Reference proteome</keyword>
<keyword evidence="10" id="KW-1133">Transmembrane helix</keyword>
<dbReference type="EMBL" id="RDQH01000336">
    <property type="protein sequence ID" value="RXH85953.1"/>
    <property type="molecule type" value="Genomic_DNA"/>
</dbReference>
<evidence type="ECO:0000256" key="3">
    <source>
        <dbReference type="ARBA" id="ARBA00010441"/>
    </source>
</evidence>
<dbReference type="InterPro" id="IPR050130">
    <property type="entry name" value="ClpA_ClpB"/>
</dbReference>
<dbReference type="GO" id="GO:0008654">
    <property type="term" value="P:phospholipid biosynthetic process"/>
    <property type="evidence" value="ECO:0007669"/>
    <property type="project" value="UniProtKB-KW"/>
</dbReference>
<keyword evidence="6" id="KW-0812">Transmembrane</keyword>
<dbReference type="Proteomes" id="UP000290289">
    <property type="component" value="Chromosome 10"/>
</dbReference>
<keyword evidence="4" id="KW-0444">Lipid biosynthesis</keyword>
<dbReference type="GO" id="GO:0005737">
    <property type="term" value="C:cytoplasm"/>
    <property type="evidence" value="ECO:0007669"/>
    <property type="project" value="TreeGrafter"/>
</dbReference>
<dbReference type="InterPro" id="IPR019489">
    <property type="entry name" value="Clp_ATPase_C"/>
</dbReference>
<evidence type="ECO:0000256" key="7">
    <source>
        <dbReference type="ARBA" id="ARBA00022741"/>
    </source>
</evidence>
<keyword evidence="14" id="KW-1208">Phospholipid metabolism</keyword>
<evidence type="ECO:0000259" key="16">
    <source>
        <dbReference type="SMART" id="SM01086"/>
    </source>
</evidence>
<evidence type="ECO:0000256" key="8">
    <source>
        <dbReference type="ARBA" id="ARBA00022840"/>
    </source>
</evidence>
<dbReference type="GO" id="GO:0016887">
    <property type="term" value="F:ATP hydrolysis activity"/>
    <property type="evidence" value="ECO:0007669"/>
    <property type="project" value="InterPro"/>
</dbReference>
<evidence type="ECO:0000256" key="14">
    <source>
        <dbReference type="ARBA" id="ARBA00023264"/>
    </source>
</evidence>
<dbReference type="InterPro" id="IPR001270">
    <property type="entry name" value="ClpA/B"/>
</dbReference>
<keyword evidence="5 15" id="KW-0808">Transferase</keyword>
<dbReference type="Pfam" id="PF07724">
    <property type="entry name" value="AAA_2"/>
    <property type="match status" value="1"/>
</dbReference>
<keyword evidence="8" id="KW-0067">ATP-binding</keyword>
<reference evidence="17 18" key="1">
    <citation type="submission" date="2018-10" db="EMBL/GenBank/DDBJ databases">
        <title>A high-quality apple genome assembly.</title>
        <authorList>
            <person name="Hu J."/>
        </authorList>
    </citation>
    <scope>NUCLEOTIDE SEQUENCE [LARGE SCALE GENOMIC DNA]</scope>
    <source>
        <strain evidence="18">cv. HFTH1</strain>
        <tissue evidence="17">Young leaf</tissue>
    </source>
</reference>
<sequence length="1136" mass="127569">MQYKAGSATETSFPKTNPMAAATAPIAIGTRGTVGSLVRKEIEYFSKLELDRHGSSSSMKPLGQILGLTSGGSGSHCGKSGFRLLLMAWRRRKRRGGSGSGSSSGRGFLSSMCFAAEVAETNRRNGVPGFKCFNPAMAIFRSLKALIQNPKKSSRTFLTVTVSSSSISAPLHYSPLSYPLSYPLFRLPSQISRTFLSPLSNWIVPFHGPLFRSRPPWKLSQSSTPLYLGGNGVVLRKIEASLHLNLLRRIPSFPLPLEVGSLSPAPTVVDRGVGLKDVSDDFVNLPNMISMSRLISGPLLGWMITNEWYSSAMVGLAISGASDWLDGYMARRMKINSVVGSYLDPLADKVLIGCVALALVHKGLLHPGLVGLIVFRDVGLVGGAVYQRASSLGWKWNSMSDFFNLDGTRPEKVEPLFISKLNTVFQLILVAAVLLQPEFGTQETQSYITYLRELIVHLELVQLRNCDAVVGVAEMGTEQWMGEFVKKLQVEDQEKLELAYGVEIEAEAVLVASRIIMQYPDVFQFNSSGGEFDDTWKEILQNKVVELLEEACVKLRHRFEYSRQEEDDLDAGEYQLRRTLVELNEIKKERDPSTQKWSDRLTKEHEELKVMWNQLEMNWMQVKTSRQRYDIRAREALLLERMHERLVFGINEARLNMVNSFSGMLQWIDDHVTELLYTTRKDFKHELTVSPHIVVKAASPLIDAPPPLLLSEPTLPKNLEQRIAKRVIGQEHVLLAITAALSKQRPERRPIGSFLFMCGSGYGRTEMAKSLAGLLFDNKDMIAEFDLAKYSGPNSFSRLVGLLSSHVEPGMKRECSEAVKKRPIGVILFDNVDKAHESVIDILTEIIGFGHLIDGQGNIVDFTKTLIIMTTNVGRDKYWPWNCKCADEVQKFPFKEGLYDDEWETKHNLCYLSLLREAKQHFRPQLLEYVDDVIGIRSLSVQQLKAVARLQLRDIASCMTQKGLIIHPSEAALDIIVQRSTWLGDRIIGGERIRMWLEENLVPLLFEKLAKNGLNELSIIYIEASVQTNQLSYSWANCGHSLDEQNMNQLVYLRDLRLMYRKEKERAKNVYVLRKLHNRLIASANAELGHVTAVVQELVNTVQDLVTIPSGIKSLLDNPKMVAEAALNEDEILASV</sequence>
<dbReference type="SUPFAM" id="SSF52540">
    <property type="entry name" value="P-loop containing nucleoside triphosphate hydrolases"/>
    <property type="match status" value="1"/>
</dbReference>
<dbReference type="Pfam" id="PF01066">
    <property type="entry name" value="CDP-OH_P_transf"/>
    <property type="match status" value="1"/>
</dbReference>
<dbReference type="PANTHER" id="PTHR11638:SF18">
    <property type="entry name" value="HEAT SHOCK PROTEIN 104"/>
    <property type="match status" value="1"/>
</dbReference>
<feature type="domain" description="Clp ATPase C-terminal" evidence="16">
    <location>
        <begin position="939"/>
        <end position="1033"/>
    </location>
</feature>
<dbReference type="InterPro" id="IPR027417">
    <property type="entry name" value="P-loop_NTPase"/>
</dbReference>
<dbReference type="InterPro" id="IPR043130">
    <property type="entry name" value="CDP-OH_PTrfase_TM_dom"/>
</dbReference>
<dbReference type="InterPro" id="IPR048254">
    <property type="entry name" value="CDP_ALCOHOL_P_TRANSF_CS"/>
</dbReference>
<keyword evidence="7" id="KW-0547">Nucleotide-binding</keyword>
<keyword evidence="12" id="KW-0472">Membrane</keyword>
<keyword evidence="9" id="KW-0809">Transit peptide</keyword>
<gene>
    <name evidence="17" type="ORF">DVH24_017006</name>
</gene>
<dbReference type="AlphaFoldDB" id="A0A498IWW9"/>
<dbReference type="InterPro" id="IPR003959">
    <property type="entry name" value="ATPase_AAA_core"/>
</dbReference>
<protein>
    <recommendedName>
        <fullName evidence="16">Clp ATPase C-terminal domain-containing protein</fullName>
    </recommendedName>
</protein>
<evidence type="ECO:0000256" key="5">
    <source>
        <dbReference type="ARBA" id="ARBA00022679"/>
    </source>
</evidence>
<comment type="cofactor">
    <cofactor evidence="1">
        <name>Mn(2+)</name>
        <dbReference type="ChEBI" id="CHEBI:29035"/>
    </cofactor>
</comment>
<dbReference type="SMART" id="SM01086">
    <property type="entry name" value="ClpB_D2-small"/>
    <property type="match status" value="1"/>
</dbReference>
<name>A0A498IWW9_MALDO</name>
<comment type="similarity">
    <text evidence="3 15">Belongs to the CDP-alcohol phosphatidyltransferase class-I family.</text>
</comment>
<dbReference type="PRINTS" id="PR00300">
    <property type="entry name" value="CLPPROTEASEA"/>
</dbReference>
<evidence type="ECO:0000256" key="12">
    <source>
        <dbReference type="ARBA" id="ARBA00023136"/>
    </source>
</evidence>
<evidence type="ECO:0000313" key="18">
    <source>
        <dbReference type="Proteomes" id="UP000290289"/>
    </source>
</evidence>
<dbReference type="GO" id="GO:0034605">
    <property type="term" value="P:cellular response to heat"/>
    <property type="evidence" value="ECO:0007669"/>
    <property type="project" value="TreeGrafter"/>
</dbReference>